<dbReference type="PANTHER" id="PTHR46844">
    <property type="entry name" value="SLR5058 PROTEIN"/>
    <property type="match status" value="1"/>
</dbReference>
<dbReference type="SUPFAM" id="SSF52540">
    <property type="entry name" value="P-loop containing nucleoside triphosphate hydrolases"/>
    <property type="match status" value="1"/>
</dbReference>
<dbReference type="EMBL" id="AP018203">
    <property type="protein sequence ID" value="BAY57456.1"/>
    <property type="molecule type" value="Genomic_DNA"/>
</dbReference>
<gene>
    <name evidence="2" type="ORF">NIES2135_43210</name>
</gene>
<sequence length="662" mass="75844">MVKRSLQASPAGIQQAKRAFAIKGWTQENLAGEVNLKTRQPIWRFFTGQPVDRQTFLEICSILDLDWREIALDPPVDFPVPGERTKVVPLDVDSLVQQVRSQHQDTIQDQCGILQLLDVNRPVRIDDIYVDVNTLEEIASQQWVEIAELQNLKPTDFDRLGLGDIEQKLIPGMQTVKTYSKLRVLGKPGIGKTTFLQHLAIQCNRGEFAANRVPLFMAMREFTKESRNSGTFSLFNYVCSCFVPSGISDPAVIETLLQSGRVLLLMDGIDELMNQDSASVLREIRQFSDKYHRNQFVVSCRTAAQKFQLRGFTDIEIAPFTQTQITTFAQKWFAVFSRTTPRAQQNQSVEFMRKLDLPENWQFRQLAVTPLFLHLACWVFQGQEKIPTKRTEFYKQGLDLLLGKWDEARGVERDEAYPGFLLPQKLRLLSQLAAVTFEQGQYFFEQGMIEQYIGDYLRNLPNTSLEPEELQVASEKMLKAIEAQHGLLTERARGIFSFSYLAFQEYFTARKIVASPNLRALEQALGNLVSHISDAHWREVFLLTAAMLRSADSLVQLMKQQIDALVAEDPYLQNFLMKVSQKSQSNPNEPKIATTRAFDHIQHSWQFSPEQQQVLQRYYDANQLLIDCLNSNCEVTAAIRQEIEATLLLPQKESEDRELQGE</sequence>
<dbReference type="AlphaFoldDB" id="A0A1Z4JL65"/>
<proteinExistence type="predicted"/>
<dbReference type="PROSITE" id="PS50837">
    <property type="entry name" value="NACHT"/>
    <property type="match status" value="1"/>
</dbReference>
<evidence type="ECO:0000259" key="1">
    <source>
        <dbReference type="PROSITE" id="PS50837"/>
    </source>
</evidence>
<dbReference type="InterPro" id="IPR054501">
    <property type="entry name" value="NCH2"/>
</dbReference>
<dbReference type="PANTHER" id="PTHR46844:SF1">
    <property type="entry name" value="SLR5058 PROTEIN"/>
    <property type="match status" value="1"/>
</dbReference>
<dbReference type="Pfam" id="PF05729">
    <property type="entry name" value="NACHT"/>
    <property type="match status" value="1"/>
</dbReference>
<dbReference type="Gene3D" id="3.40.50.300">
    <property type="entry name" value="P-loop containing nucleotide triphosphate hydrolases"/>
    <property type="match status" value="1"/>
</dbReference>
<dbReference type="Pfam" id="PF22727">
    <property type="entry name" value="NCH2"/>
    <property type="match status" value="1"/>
</dbReference>
<dbReference type="InterPro" id="IPR007111">
    <property type="entry name" value="NACHT_NTPase"/>
</dbReference>
<accession>A0A1Z4JL65</accession>
<protein>
    <recommendedName>
        <fullName evidence="1">NACHT domain-containing protein</fullName>
    </recommendedName>
</protein>
<evidence type="ECO:0000313" key="3">
    <source>
        <dbReference type="Proteomes" id="UP000217895"/>
    </source>
</evidence>
<feature type="domain" description="NACHT" evidence="1">
    <location>
        <begin position="180"/>
        <end position="304"/>
    </location>
</feature>
<evidence type="ECO:0000313" key="2">
    <source>
        <dbReference type="EMBL" id="BAY57456.1"/>
    </source>
</evidence>
<name>A0A1Z4JL65_LEPBY</name>
<reference evidence="2 3" key="1">
    <citation type="submission" date="2017-06" db="EMBL/GenBank/DDBJ databases">
        <title>Genome sequencing of cyanobaciteial culture collection at National Institute for Environmental Studies (NIES).</title>
        <authorList>
            <person name="Hirose Y."/>
            <person name="Shimura Y."/>
            <person name="Fujisawa T."/>
            <person name="Nakamura Y."/>
            <person name="Kawachi M."/>
        </authorList>
    </citation>
    <scope>NUCLEOTIDE SEQUENCE [LARGE SCALE GENOMIC DNA]</scope>
    <source>
        <strain evidence="2 3">NIES-2135</strain>
    </source>
</reference>
<keyword evidence="3" id="KW-1185">Reference proteome</keyword>
<dbReference type="InterPro" id="IPR027417">
    <property type="entry name" value="P-loop_NTPase"/>
</dbReference>
<dbReference type="Proteomes" id="UP000217895">
    <property type="component" value="Chromosome"/>
</dbReference>
<organism evidence="2 3">
    <name type="scientific">Leptolyngbya boryana NIES-2135</name>
    <dbReference type="NCBI Taxonomy" id="1973484"/>
    <lineage>
        <taxon>Bacteria</taxon>
        <taxon>Bacillati</taxon>
        <taxon>Cyanobacteriota</taxon>
        <taxon>Cyanophyceae</taxon>
        <taxon>Leptolyngbyales</taxon>
        <taxon>Leptolyngbyaceae</taxon>
        <taxon>Leptolyngbya group</taxon>
        <taxon>Leptolyngbya</taxon>
    </lineage>
</organism>